<sequence>MSAIFHGIEALHNLLLNIFIFTLLPQNVLEPPAPNVAMLRGLVQDLAAQETRDSVGQIVDPRPPVDPQASLPAPSPGGRQTRCRLLKGPVAQGTRKSQALRSRLQRV</sequence>
<protein>
    <submittedName>
        <fullName evidence="3">Uncharacterized protein</fullName>
    </submittedName>
</protein>
<feature type="chain" id="PRO_5009130077" evidence="2">
    <location>
        <begin position="26"/>
        <end position="107"/>
    </location>
</feature>
<evidence type="ECO:0000313" key="3">
    <source>
        <dbReference type="EMBL" id="ODN93379.1"/>
    </source>
</evidence>
<comment type="caution">
    <text evidence="3">The sequence shown here is derived from an EMBL/GenBank/DDBJ whole genome shotgun (WGS) entry which is preliminary data.</text>
</comment>
<feature type="region of interest" description="Disordered" evidence="1">
    <location>
        <begin position="53"/>
        <end position="107"/>
    </location>
</feature>
<dbReference type="GeneID" id="30194453"/>
<accession>A0A1E3IXQ7</accession>
<keyword evidence="4" id="KW-1185">Reference proteome</keyword>
<dbReference type="Proteomes" id="UP000094819">
    <property type="component" value="Unassembled WGS sequence"/>
</dbReference>
<dbReference type="EMBL" id="AWGH01000016">
    <property type="protein sequence ID" value="ODN93379.1"/>
    <property type="molecule type" value="Genomic_DNA"/>
</dbReference>
<reference evidence="3 4" key="1">
    <citation type="submission" date="2016-06" db="EMBL/GenBank/DDBJ databases">
        <title>Evolution of pathogenesis and genome organization in the Tremellales.</title>
        <authorList>
            <person name="Cuomo C."/>
            <person name="Litvintseva A."/>
            <person name="Heitman J."/>
            <person name="Chen Y."/>
            <person name="Sun S."/>
            <person name="Springer D."/>
            <person name="Dromer F."/>
            <person name="Young S."/>
            <person name="Zeng Q."/>
            <person name="Chapman S."/>
            <person name="Gujja S."/>
            <person name="Saif S."/>
            <person name="Birren B."/>
        </authorList>
    </citation>
    <scope>NUCLEOTIDE SEQUENCE [LARGE SCALE GENOMIC DNA]</scope>
    <source>
        <strain evidence="3 4">CBS 7118</strain>
    </source>
</reference>
<proteinExistence type="predicted"/>
<dbReference type="RefSeq" id="XP_019030484.1">
    <property type="nucleotide sequence ID" value="XM_019177331.1"/>
</dbReference>
<feature type="signal peptide" evidence="2">
    <location>
        <begin position="1"/>
        <end position="25"/>
    </location>
</feature>
<organism evidence="3 4">
    <name type="scientific">Cryptococcus wingfieldii CBS 7118</name>
    <dbReference type="NCBI Taxonomy" id="1295528"/>
    <lineage>
        <taxon>Eukaryota</taxon>
        <taxon>Fungi</taxon>
        <taxon>Dikarya</taxon>
        <taxon>Basidiomycota</taxon>
        <taxon>Agaricomycotina</taxon>
        <taxon>Tremellomycetes</taxon>
        <taxon>Tremellales</taxon>
        <taxon>Cryptococcaceae</taxon>
        <taxon>Cryptococcus</taxon>
    </lineage>
</organism>
<keyword evidence="2" id="KW-0732">Signal</keyword>
<evidence type="ECO:0000313" key="4">
    <source>
        <dbReference type="Proteomes" id="UP000094819"/>
    </source>
</evidence>
<evidence type="ECO:0000256" key="1">
    <source>
        <dbReference type="SAM" id="MobiDB-lite"/>
    </source>
</evidence>
<name>A0A1E3IXQ7_9TREE</name>
<dbReference type="OrthoDB" id="2578383at2759"/>
<gene>
    <name evidence="3" type="ORF">L198_05240</name>
</gene>
<evidence type="ECO:0000256" key="2">
    <source>
        <dbReference type="SAM" id="SignalP"/>
    </source>
</evidence>
<dbReference type="AlphaFoldDB" id="A0A1E3IXQ7"/>